<dbReference type="Proteomes" id="UP000326924">
    <property type="component" value="Unassembled WGS sequence"/>
</dbReference>
<evidence type="ECO:0000313" key="11">
    <source>
        <dbReference type="Proteomes" id="UP000326924"/>
    </source>
</evidence>
<evidence type="ECO:0000256" key="2">
    <source>
        <dbReference type="ARBA" id="ARBA00022723"/>
    </source>
</evidence>
<evidence type="ECO:0000256" key="3">
    <source>
        <dbReference type="ARBA" id="ARBA00022833"/>
    </source>
</evidence>
<dbReference type="GO" id="GO:0006351">
    <property type="term" value="P:DNA-templated transcription"/>
    <property type="evidence" value="ECO:0007669"/>
    <property type="project" value="InterPro"/>
</dbReference>
<name>A0A5J5ELS8_9PEZI</name>
<dbReference type="AlphaFoldDB" id="A0A5J5ELS8"/>
<dbReference type="PANTHER" id="PTHR47782">
    <property type="entry name" value="ZN(II)2CYS6 TRANSCRIPTION FACTOR (EUROFUNG)-RELATED"/>
    <property type="match status" value="1"/>
</dbReference>
<dbReference type="SMART" id="SM00066">
    <property type="entry name" value="GAL4"/>
    <property type="match status" value="1"/>
</dbReference>
<dbReference type="GO" id="GO:0043565">
    <property type="term" value="F:sequence-specific DNA binding"/>
    <property type="evidence" value="ECO:0007669"/>
    <property type="project" value="TreeGrafter"/>
</dbReference>
<keyword evidence="4" id="KW-0805">Transcription regulation</keyword>
<feature type="compositionally biased region" description="Polar residues" evidence="8">
    <location>
        <begin position="265"/>
        <end position="281"/>
    </location>
</feature>
<feature type="domain" description="Zn(2)-C6 fungal-type" evidence="9">
    <location>
        <begin position="73"/>
        <end position="102"/>
    </location>
</feature>
<keyword evidence="7" id="KW-0539">Nucleus</keyword>
<dbReference type="Pfam" id="PF04082">
    <property type="entry name" value="Fungal_trans"/>
    <property type="match status" value="1"/>
</dbReference>
<keyword evidence="3" id="KW-0862">Zinc</keyword>
<dbReference type="InterPro" id="IPR052202">
    <property type="entry name" value="Yeast_MetPath_Reg"/>
</dbReference>
<evidence type="ECO:0000313" key="10">
    <source>
        <dbReference type="EMBL" id="KAA8896084.1"/>
    </source>
</evidence>
<dbReference type="Pfam" id="PF00172">
    <property type="entry name" value="Zn_clus"/>
    <property type="match status" value="1"/>
</dbReference>
<keyword evidence="2" id="KW-0479">Metal-binding</keyword>
<dbReference type="InterPro" id="IPR007219">
    <property type="entry name" value="XnlR_reg_dom"/>
</dbReference>
<dbReference type="Gene3D" id="4.10.240.10">
    <property type="entry name" value="Zn(2)-C6 fungal-type DNA-binding domain"/>
    <property type="match status" value="1"/>
</dbReference>
<dbReference type="OrthoDB" id="2399539at2759"/>
<keyword evidence="6" id="KW-0804">Transcription</keyword>
<dbReference type="GO" id="GO:0000981">
    <property type="term" value="F:DNA-binding transcription factor activity, RNA polymerase II-specific"/>
    <property type="evidence" value="ECO:0007669"/>
    <property type="project" value="InterPro"/>
</dbReference>
<dbReference type="InterPro" id="IPR036864">
    <property type="entry name" value="Zn2-C6_fun-type_DNA-bd_sf"/>
</dbReference>
<feature type="region of interest" description="Disordered" evidence="8">
    <location>
        <begin position="137"/>
        <end position="198"/>
    </location>
</feature>
<dbReference type="PROSITE" id="PS00463">
    <property type="entry name" value="ZN2_CY6_FUNGAL_1"/>
    <property type="match status" value="1"/>
</dbReference>
<comment type="subcellular location">
    <subcellularLocation>
        <location evidence="1">Nucleus</location>
    </subcellularLocation>
</comment>
<evidence type="ECO:0000256" key="1">
    <source>
        <dbReference type="ARBA" id="ARBA00004123"/>
    </source>
</evidence>
<feature type="compositionally biased region" description="Polar residues" evidence="8">
    <location>
        <begin position="59"/>
        <end position="69"/>
    </location>
</feature>
<dbReference type="FunCoup" id="A0A5J5ELS8">
    <property type="interactions" value="140"/>
</dbReference>
<evidence type="ECO:0000259" key="9">
    <source>
        <dbReference type="PROSITE" id="PS50048"/>
    </source>
</evidence>
<feature type="compositionally biased region" description="Basic and acidic residues" evidence="8">
    <location>
        <begin position="178"/>
        <end position="192"/>
    </location>
</feature>
<keyword evidence="11" id="KW-1185">Reference proteome</keyword>
<dbReference type="CDD" id="cd12148">
    <property type="entry name" value="fungal_TF_MHR"/>
    <property type="match status" value="1"/>
</dbReference>
<evidence type="ECO:0000256" key="6">
    <source>
        <dbReference type="ARBA" id="ARBA00023163"/>
    </source>
</evidence>
<evidence type="ECO:0000256" key="4">
    <source>
        <dbReference type="ARBA" id="ARBA00023015"/>
    </source>
</evidence>
<feature type="region of interest" description="Disordered" evidence="8">
    <location>
        <begin position="251"/>
        <end position="291"/>
    </location>
</feature>
<dbReference type="InParanoid" id="A0A5J5ELS8"/>
<accession>A0A5J5ELS8</accession>
<dbReference type="GO" id="GO:0005634">
    <property type="term" value="C:nucleus"/>
    <property type="evidence" value="ECO:0007669"/>
    <property type="project" value="UniProtKB-SubCell"/>
</dbReference>
<feature type="compositionally biased region" description="Polar residues" evidence="8">
    <location>
        <begin position="8"/>
        <end position="20"/>
    </location>
</feature>
<dbReference type="InterPro" id="IPR001138">
    <property type="entry name" value="Zn2Cys6_DnaBD"/>
</dbReference>
<dbReference type="CDD" id="cd14723">
    <property type="entry name" value="ZIP_Ppr1"/>
    <property type="match status" value="1"/>
</dbReference>
<feature type="region of interest" description="Disordered" evidence="8">
    <location>
        <begin position="1"/>
        <end position="69"/>
    </location>
</feature>
<dbReference type="EMBL" id="VXIS01000228">
    <property type="protein sequence ID" value="KAA8896084.1"/>
    <property type="molecule type" value="Genomic_DNA"/>
</dbReference>
<evidence type="ECO:0000256" key="7">
    <source>
        <dbReference type="ARBA" id="ARBA00023242"/>
    </source>
</evidence>
<evidence type="ECO:0000256" key="8">
    <source>
        <dbReference type="SAM" id="MobiDB-lite"/>
    </source>
</evidence>
<dbReference type="PROSITE" id="PS50048">
    <property type="entry name" value="ZN2_CY6_FUNGAL_2"/>
    <property type="match status" value="1"/>
</dbReference>
<protein>
    <submittedName>
        <fullName evidence="10">Fungal-specific transcription factor domain-containing protein</fullName>
    </submittedName>
</protein>
<dbReference type="PANTHER" id="PTHR47782:SF1">
    <property type="entry name" value="PYRIMIDINE PATHWAY REGULATORY PROTEIN 1"/>
    <property type="match status" value="1"/>
</dbReference>
<proteinExistence type="predicted"/>
<evidence type="ECO:0000256" key="5">
    <source>
        <dbReference type="ARBA" id="ARBA00023125"/>
    </source>
</evidence>
<sequence>MRPIHSPISPQQQLLSPAESNSRKRPSPCSEDSGSSKIPPPTTPHATTFAAPEGRKNSRSGGSTPTISRSIQACNRCRARKTRCDQQFPSCSACLKAGVECVGIDAATGREIPRSYVDWLEKRVKHLELELKLKQPNEDDDNAIDPQLHSGWSDNGRQNDVKRGSFSGSISTAIGDAESVRDHHTPRDDRNDSSNGECKALHLRPDIENLVNQVGLVGVQGTSAPGFMGGSSGISFARLMFAAVKLSVKDGDKTGNSPPGPAIPTSDSIATSDPAASSTVIPRNRQRTAPCPFPNRDVAEQLLEIYFQQANPQFPILFRPTFKPIFRRLCDRVEMEGGTPPANFVQHGMNNFDSIQHSADLYFAFMCFAIASAMSQSTENLPERYHAAAMQHVDSLFLSAASTNNRLDGLKGVLLLALYSLMRPCNPGVWYVLGSALRLAVDMGLHQENTPKAEKTWDPVALDERRRLFWCTYSFDRQVSVYLGRPFGISDDAVKVPFPVDVDDECITPNGILPQQLGRMSSRTISLHMFRIRQLQSEIQQILYQNSEIPRRFSSLENWRRDMEARLQHWCDTAPKNRDEAGCGFNLSFVDLNYQQTRLLLYGLCPAVPSPSTEAFEIIADSGSKIIKAYRHLHREKSINYTWLACHNLFMAGTSYLCALWQCPEVRAATTIDQIDFHTLACVDVLSSMIERCPAAQTCRDVFDSLASSTVQLCSSEMAAMRPRSQASNRGSHQVHHQEQQQQRSAKRFRPETSQADWVPSEYSHSPPTPSQIPASLANLLHHPPPPPQDQYMHRQQSYEPMVYPHQQDLDPMFRMAAQLPDHLIGEVEMSAGMDGSRLFEMIREVGSSGGVNFAYGLDAGWPLEAWTGAATGQML</sequence>
<keyword evidence="5" id="KW-0238">DNA-binding</keyword>
<organism evidence="10 11">
    <name type="scientific">Sphaerosporella brunnea</name>
    <dbReference type="NCBI Taxonomy" id="1250544"/>
    <lineage>
        <taxon>Eukaryota</taxon>
        <taxon>Fungi</taxon>
        <taxon>Dikarya</taxon>
        <taxon>Ascomycota</taxon>
        <taxon>Pezizomycotina</taxon>
        <taxon>Pezizomycetes</taxon>
        <taxon>Pezizales</taxon>
        <taxon>Pyronemataceae</taxon>
        <taxon>Sphaerosporella</taxon>
    </lineage>
</organism>
<dbReference type="SUPFAM" id="SSF57701">
    <property type="entry name" value="Zn2/Cys6 DNA-binding domain"/>
    <property type="match status" value="1"/>
</dbReference>
<comment type="caution">
    <text evidence="10">The sequence shown here is derived from an EMBL/GenBank/DDBJ whole genome shotgun (WGS) entry which is preliminary data.</text>
</comment>
<dbReference type="GO" id="GO:0045944">
    <property type="term" value="P:positive regulation of transcription by RNA polymerase II"/>
    <property type="evidence" value="ECO:0007669"/>
    <property type="project" value="TreeGrafter"/>
</dbReference>
<reference evidence="10 11" key="1">
    <citation type="submission" date="2019-09" db="EMBL/GenBank/DDBJ databases">
        <title>Draft genome of the ectomycorrhizal ascomycete Sphaerosporella brunnea.</title>
        <authorList>
            <consortium name="DOE Joint Genome Institute"/>
            <person name="Benucci G.M."/>
            <person name="Marozzi G."/>
            <person name="Antonielli L."/>
            <person name="Sanchez S."/>
            <person name="Marco P."/>
            <person name="Wang X."/>
            <person name="Falini L.B."/>
            <person name="Barry K."/>
            <person name="Haridas S."/>
            <person name="Lipzen A."/>
            <person name="Labutti K."/>
            <person name="Grigoriev I.V."/>
            <person name="Murat C."/>
            <person name="Martin F."/>
            <person name="Albertini E."/>
            <person name="Donnini D."/>
            <person name="Bonito G."/>
        </authorList>
    </citation>
    <scope>NUCLEOTIDE SEQUENCE [LARGE SCALE GENOMIC DNA]</scope>
    <source>
        <strain evidence="10 11">Sb_GMNB300</strain>
    </source>
</reference>
<feature type="region of interest" description="Disordered" evidence="8">
    <location>
        <begin position="720"/>
        <end position="793"/>
    </location>
</feature>
<dbReference type="SMART" id="SM00906">
    <property type="entry name" value="Fungal_trans"/>
    <property type="match status" value="1"/>
</dbReference>
<dbReference type="GO" id="GO:0008270">
    <property type="term" value="F:zinc ion binding"/>
    <property type="evidence" value="ECO:0007669"/>
    <property type="project" value="InterPro"/>
</dbReference>
<gene>
    <name evidence="10" type="ORF">FN846DRAFT_784095</name>
</gene>
<dbReference type="CDD" id="cd00067">
    <property type="entry name" value="GAL4"/>
    <property type="match status" value="1"/>
</dbReference>